<dbReference type="EMBL" id="CAEZXP010000001">
    <property type="protein sequence ID" value="CAB4685224.1"/>
    <property type="molecule type" value="Genomic_DNA"/>
</dbReference>
<dbReference type="InterPro" id="IPR009078">
    <property type="entry name" value="Ferritin-like_SF"/>
</dbReference>
<sequence length="195" mass="19669">MIETSRAQFLSRGFKGGVALVAGGTVLSLAQGTAFGASATGDTDIAKLAATAELLAIDFYTQAIASKKLKGDEAAYLVGALQNEKAHYAALKGVLGSAAPSGLKFKYPAGSFASRKSIGMLGEALETAFVGAYMGAVTALKSNELKGVAAEIGACESRHLSVLTNIGSGSIVPAPDLPKVLTAAQATAAVTPFLM</sequence>
<accession>A0A6J6NKG9</accession>
<gene>
    <name evidence="1" type="ORF">UFOPK2399_00238</name>
</gene>
<dbReference type="Pfam" id="PF13668">
    <property type="entry name" value="Ferritin_2"/>
    <property type="match status" value="1"/>
</dbReference>
<dbReference type="SUPFAM" id="SSF47240">
    <property type="entry name" value="Ferritin-like"/>
    <property type="match status" value="1"/>
</dbReference>
<evidence type="ECO:0000313" key="1">
    <source>
        <dbReference type="EMBL" id="CAB4685224.1"/>
    </source>
</evidence>
<reference evidence="1" key="1">
    <citation type="submission" date="2020-05" db="EMBL/GenBank/DDBJ databases">
        <authorList>
            <person name="Chiriac C."/>
            <person name="Salcher M."/>
            <person name="Ghai R."/>
            <person name="Kavagutti S V."/>
        </authorList>
    </citation>
    <scope>NUCLEOTIDE SEQUENCE</scope>
</reference>
<proteinExistence type="predicted"/>
<name>A0A6J6NKG9_9ZZZZ</name>
<dbReference type="AlphaFoldDB" id="A0A6J6NKG9"/>
<protein>
    <submittedName>
        <fullName evidence="1">Unannotated protein</fullName>
    </submittedName>
</protein>
<organism evidence="1">
    <name type="scientific">freshwater metagenome</name>
    <dbReference type="NCBI Taxonomy" id="449393"/>
    <lineage>
        <taxon>unclassified sequences</taxon>
        <taxon>metagenomes</taxon>
        <taxon>ecological metagenomes</taxon>
    </lineage>
</organism>